<name>A0A0D2DFP0_9EURO</name>
<sequence length="320" mass="34615">MAHSVRGSLTLTILSCLLLVAASPTLWHVARQEPVPVIIPAGFAGGPGVAVIGICLKLIISTIIDGDHDNESAFTQSTAAQLRKNYPDKNVMVVHGNHDASGLVNSVHNHVELPVQVPNTKGYETYVFDYGDFNMMGDGGFINWCFMGNFDRTGAGRVSFHPIQSPPAVIPGDVIPQPLPGPGQPPPPAPPQAIVPPAPQRHNLDGIYLVNCQSGDQLSSGVAYYRSLRDGGNWGQQPDDYVDVTHGSYTNWKTPGSVVFPSTNTKFSWSVFGNGQELPDYAAAGMADNTYVHFWIYKDKPGATLYTVDGWDCKSVYWGF</sequence>
<dbReference type="OrthoDB" id="3685327at2759"/>
<feature type="region of interest" description="Disordered" evidence="1">
    <location>
        <begin position="169"/>
        <end position="198"/>
    </location>
</feature>
<feature type="signal peptide" evidence="3">
    <location>
        <begin position="1"/>
        <end position="22"/>
    </location>
</feature>
<keyword evidence="2" id="KW-0812">Transmembrane</keyword>
<organism evidence="4 5">
    <name type="scientific">Exophiala xenobiotica</name>
    <dbReference type="NCBI Taxonomy" id="348802"/>
    <lineage>
        <taxon>Eukaryota</taxon>
        <taxon>Fungi</taxon>
        <taxon>Dikarya</taxon>
        <taxon>Ascomycota</taxon>
        <taxon>Pezizomycotina</taxon>
        <taxon>Eurotiomycetes</taxon>
        <taxon>Chaetothyriomycetidae</taxon>
        <taxon>Chaetothyriales</taxon>
        <taxon>Herpotrichiellaceae</taxon>
        <taxon>Exophiala</taxon>
    </lineage>
</organism>
<gene>
    <name evidence="4" type="ORF">PV05_01258</name>
</gene>
<evidence type="ECO:0000256" key="3">
    <source>
        <dbReference type="SAM" id="SignalP"/>
    </source>
</evidence>
<dbReference type="GeneID" id="25323166"/>
<dbReference type="EMBL" id="KN847317">
    <property type="protein sequence ID" value="KIW61097.1"/>
    <property type="molecule type" value="Genomic_DNA"/>
</dbReference>
<keyword evidence="3" id="KW-0732">Signal</keyword>
<keyword evidence="2" id="KW-0472">Membrane</keyword>
<evidence type="ECO:0000313" key="5">
    <source>
        <dbReference type="Proteomes" id="UP000054342"/>
    </source>
</evidence>
<keyword evidence="5" id="KW-1185">Reference proteome</keyword>
<reference evidence="4 5" key="1">
    <citation type="submission" date="2015-01" db="EMBL/GenBank/DDBJ databases">
        <title>The Genome Sequence of Exophiala xenobiotica CBS118157.</title>
        <authorList>
            <consortium name="The Broad Institute Genomics Platform"/>
            <person name="Cuomo C."/>
            <person name="de Hoog S."/>
            <person name="Gorbushina A."/>
            <person name="Stielow B."/>
            <person name="Teixiera M."/>
            <person name="Abouelleil A."/>
            <person name="Chapman S.B."/>
            <person name="Priest M."/>
            <person name="Young S.K."/>
            <person name="Wortman J."/>
            <person name="Nusbaum C."/>
            <person name="Birren B."/>
        </authorList>
    </citation>
    <scope>NUCLEOTIDE SEQUENCE [LARGE SCALE GENOMIC DNA]</scope>
    <source>
        <strain evidence="4 5">CBS 118157</strain>
    </source>
</reference>
<evidence type="ECO:0000256" key="1">
    <source>
        <dbReference type="SAM" id="MobiDB-lite"/>
    </source>
</evidence>
<evidence type="ECO:0000313" key="4">
    <source>
        <dbReference type="EMBL" id="KIW61097.1"/>
    </source>
</evidence>
<dbReference type="RefSeq" id="XP_013321681.1">
    <property type="nucleotide sequence ID" value="XM_013466227.1"/>
</dbReference>
<dbReference type="STRING" id="348802.A0A0D2DFP0"/>
<feature type="chain" id="PRO_5002255805" description="Calcineurin-like phosphoesterase domain-containing protein" evidence="3">
    <location>
        <begin position="23"/>
        <end position="320"/>
    </location>
</feature>
<keyword evidence="2" id="KW-1133">Transmembrane helix</keyword>
<dbReference type="HOGENOM" id="CLU_868883_0_0_1"/>
<dbReference type="Proteomes" id="UP000054342">
    <property type="component" value="Unassembled WGS sequence"/>
</dbReference>
<protein>
    <recommendedName>
        <fullName evidence="6">Calcineurin-like phosphoesterase domain-containing protein</fullName>
    </recommendedName>
</protein>
<feature type="transmembrane region" description="Helical" evidence="2">
    <location>
        <begin position="38"/>
        <end position="60"/>
    </location>
</feature>
<accession>A0A0D2DFP0</accession>
<proteinExistence type="predicted"/>
<evidence type="ECO:0000256" key="2">
    <source>
        <dbReference type="SAM" id="Phobius"/>
    </source>
</evidence>
<evidence type="ECO:0008006" key="6">
    <source>
        <dbReference type="Google" id="ProtNLM"/>
    </source>
</evidence>
<feature type="compositionally biased region" description="Pro residues" evidence="1">
    <location>
        <begin position="177"/>
        <end position="198"/>
    </location>
</feature>
<dbReference type="AlphaFoldDB" id="A0A0D2DFP0"/>